<dbReference type="AlphaFoldDB" id="A0A364K251"/>
<evidence type="ECO:0000256" key="7">
    <source>
        <dbReference type="ARBA" id="ARBA00023136"/>
    </source>
</evidence>
<name>A0A364K251_9BACL</name>
<gene>
    <name evidence="10" type="ORF">DL897_14465</name>
</gene>
<dbReference type="GO" id="GO:0005345">
    <property type="term" value="F:purine nucleobase transmembrane transporter activity"/>
    <property type="evidence" value="ECO:0007669"/>
    <property type="project" value="TreeGrafter"/>
</dbReference>
<evidence type="ECO:0000256" key="5">
    <source>
        <dbReference type="ARBA" id="ARBA00022692"/>
    </source>
</evidence>
<feature type="transmembrane region" description="Helical" evidence="9">
    <location>
        <begin position="203"/>
        <end position="222"/>
    </location>
</feature>
<comment type="similarity">
    <text evidence="2 8">Belongs to the nucleobase:cation symporter-2 (NCS2) (TC 2.A.40) family. Azg-like subfamily.</text>
</comment>
<dbReference type="InterPro" id="IPR026033">
    <property type="entry name" value="Azg-like_bact_archaea"/>
</dbReference>
<evidence type="ECO:0000256" key="2">
    <source>
        <dbReference type="ARBA" id="ARBA00005697"/>
    </source>
</evidence>
<feature type="transmembrane region" description="Helical" evidence="9">
    <location>
        <begin position="107"/>
        <end position="126"/>
    </location>
</feature>
<feature type="transmembrane region" description="Helical" evidence="9">
    <location>
        <begin position="52"/>
        <end position="74"/>
    </location>
</feature>
<proteinExistence type="inferred from homology"/>
<dbReference type="InterPro" id="IPR006043">
    <property type="entry name" value="NCS2"/>
</dbReference>
<dbReference type="RefSeq" id="WP_113659856.1">
    <property type="nucleotide sequence ID" value="NZ_KZ845672.1"/>
</dbReference>
<keyword evidence="3 8" id="KW-0813">Transport</keyword>
<evidence type="ECO:0000313" key="11">
    <source>
        <dbReference type="Proteomes" id="UP000251213"/>
    </source>
</evidence>
<dbReference type="PANTHER" id="PTHR43337:SF1">
    <property type="entry name" value="XANTHINE_URACIL PERMEASE C887.17-RELATED"/>
    <property type="match status" value="1"/>
</dbReference>
<feature type="transmembrane region" description="Helical" evidence="9">
    <location>
        <begin position="81"/>
        <end position="101"/>
    </location>
</feature>
<evidence type="ECO:0000313" key="10">
    <source>
        <dbReference type="EMBL" id="RAL22013.1"/>
    </source>
</evidence>
<dbReference type="Proteomes" id="UP000251213">
    <property type="component" value="Unassembled WGS sequence"/>
</dbReference>
<feature type="transmembrane region" description="Helical" evidence="9">
    <location>
        <begin position="242"/>
        <end position="260"/>
    </location>
</feature>
<keyword evidence="11" id="KW-1185">Reference proteome</keyword>
<dbReference type="GO" id="GO:0005886">
    <property type="term" value="C:plasma membrane"/>
    <property type="evidence" value="ECO:0007669"/>
    <property type="project" value="UniProtKB-SubCell"/>
</dbReference>
<reference evidence="10 11" key="1">
    <citation type="submission" date="2018-06" db="EMBL/GenBank/DDBJ databases">
        <title>Thermoflavimicrobium daqus sp. nov., a thermophilic microbe isolated from Moutai-flavour Daqu.</title>
        <authorList>
            <person name="Wang X."/>
            <person name="Zhou H."/>
        </authorList>
    </citation>
    <scope>NUCLEOTIDE SEQUENCE [LARGE SCALE GENOMIC DNA]</scope>
    <source>
        <strain evidence="10 11">FBKL4.011</strain>
    </source>
</reference>
<dbReference type="OrthoDB" id="9808458at2"/>
<dbReference type="Pfam" id="PF00860">
    <property type="entry name" value="Xan_ur_permease"/>
    <property type="match status" value="1"/>
</dbReference>
<evidence type="ECO:0000256" key="8">
    <source>
        <dbReference type="PIRNR" id="PIRNR005353"/>
    </source>
</evidence>
<evidence type="ECO:0000256" key="4">
    <source>
        <dbReference type="ARBA" id="ARBA00022475"/>
    </source>
</evidence>
<evidence type="ECO:0000256" key="3">
    <source>
        <dbReference type="ARBA" id="ARBA00022448"/>
    </source>
</evidence>
<feature type="transmembrane region" description="Helical" evidence="9">
    <location>
        <begin position="352"/>
        <end position="371"/>
    </location>
</feature>
<organism evidence="10 11">
    <name type="scientific">Thermoflavimicrobium daqui</name>
    <dbReference type="NCBI Taxonomy" id="2137476"/>
    <lineage>
        <taxon>Bacteria</taxon>
        <taxon>Bacillati</taxon>
        <taxon>Bacillota</taxon>
        <taxon>Bacilli</taxon>
        <taxon>Bacillales</taxon>
        <taxon>Thermoactinomycetaceae</taxon>
        <taxon>Thermoflavimicrobium</taxon>
    </lineage>
</organism>
<feature type="transmembrane region" description="Helical" evidence="9">
    <location>
        <begin position="175"/>
        <end position="196"/>
    </location>
</feature>
<feature type="transmembrane region" description="Helical" evidence="9">
    <location>
        <begin position="383"/>
        <end position="412"/>
    </location>
</feature>
<feature type="transmembrane region" description="Helical" evidence="9">
    <location>
        <begin position="138"/>
        <end position="155"/>
    </location>
</feature>
<keyword evidence="7 8" id="KW-0472">Membrane</keyword>
<dbReference type="PANTHER" id="PTHR43337">
    <property type="entry name" value="XANTHINE/URACIL PERMEASE C887.17-RELATED"/>
    <property type="match status" value="1"/>
</dbReference>
<dbReference type="PIRSF" id="PIRSF005353">
    <property type="entry name" value="PbuG"/>
    <property type="match status" value="1"/>
</dbReference>
<protein>
    <submittedName>
        <fullName evidence="10">Guanine permease</fullName>
    </submittedName>
</protein>
<comment type="subcellular location">
    <subcellularLocation>
        <location evidence="1 8">Cell membrane</location>
        <topology evidence="1 8">Multi-pass membrane protein</topology>
    </subcellularLocation>
</comment>
<accession>A0A364K251</accession>
<feature type="transmembrane region" description="Helical" evidence="9">
    <location>
        <begin position="25"/>
        <end position="46"/>
    </location>
</feature>
<feature type="transmembrane region" description="Helical" evidence="9">
    <location>
        <begin position="424"/>
        <end position="442"/>
    </location>
</feature>
<dbReference type="EMBL" id="QJKK01000010">
    <property type="protein sequence ID" value="RAL22013.1"/>
    <property type="molecule type" value="Genomic_DNA"/>
</dbReference>
<feature type="transmembrane region" description="Helical" evidence="9">
    <location>
        <begin position="327"/>
        <end position="346"/>
    </location>
</feature>
<keyword evidence="6 8" id="KW-1133">Transmembrane helix</keyword>
<evidence type="ECO:0000256" key="6">
    <source>
        <dbReference type="ARBA" id="ARBA00022989"/>
    </source>
</evidence>
<comment type="caution">
    <text evidence="10">The sequence shown here is derived from an EMBL/GenBank/DDBJ whole genome shotgun (WGS) entry which is preliminary data.</text>
</comment>
<keyword evidence="5 8" id="KW-0812">Transmembrane</keyword>
<evidence type="ECO:0000256" key="9">
    <source>
        <dbReference type="SAM" id="Phobius"/>
    </source>
</evidence>
<keyword evidence="4 8" id="KW-1003">Cell membrane</keyword>
<reference evidence="10 11" key="2">
    <citation type="submission" date="2018-06" db="EMBL/GenBank/DDBJ databases">
        <authorList>
            <person name="Zhirakovskaya E."/>
        </authorList>
    </citation>
    <scope>NUCLEOTIDE SEQUENCE [LARGE SCALE GENOMIC DNA]</scope>
    <source>
        <strain evidence="10 11">FBKL4.011</strain>
    </source>
</reference>
<evidence type="ECO:0000256" key="1">
    <source>
        <dbReference type="ARBA" id="ARBA00004651"/>
    </source>
</evidence>
<sequence length="443" mass="47119">MNKLRSGISSYFGFEKYGTNLKTELLAGVTTFFTMAYILLVSPFMLGKQAGMDFGAVFVATAIAAALGTFLMGVIANYPIALAPGLGLIAYFTYVVVLGMKVPWPKALGAVFISGVIFFILTITKVRELIINSIPRGLKYAVSAGIGLFIAFIGLKNSQIVISSESTFVTLNPNLTHKPEILLTLFGLIFTVILMVRKVKGAIFIGMISTAIVGMITGLVKVPTKIFALPPSISPTLFQLDILGALDMGLVTIVFAFLFVDLFDNAGTLVAVANQAGLLRDNQLPRAGKALTTDSIATMSGALLGTSTVTSFVESTAGVASGGRTGMTAVTTSICFAFSLFFFPLIETFASVAAITSPALIIVGVLMAGSMKEIEWDFFSEAVPAFLTIIMMPLSFSIATGIAVGFVLYPIVKLFSGEWRSVHPIIYVLGVAFILRFIYLGAI</sequence>
<dbReference type="InterPro" id="IPR045018">
    <property type="entry name" value="Azg-like"/>
</dbReference>